<name>A0A0W8E4N2_9ZZZZ</name>
<dbReference type="SUPFAM" id="SSF50341">
    <property type="entry name" value="CheW-like"/>
    <property type="match status" value="1"/>
</dbReference>
<dbReference type="Gene3D" id="2.40.50.180">
    <property type="entry name" value="CheA-289, Domain 4"/>
    <property type="match status" value="1"/>
</dbReference>
<dbReference type="PROSITE" id="PS50851">
    <property type="entry name" value="CHEW"/>
    <property type="match status" value="1"/>
</dbReference>
<dbReference type="AlphaFoldDB" id="A0A0W8E4N2"/>
<proteinExistence type="predicted"/>
<dbReference type="GO" id="GO:0007165">
    <property type="term" value="P:signal transduction"/>
    <property type="evidence" value="ECO:0007669"/>
    <property type="project" value="InterPro"/>
</dbReference>
<dbReference type="Gene3D" id="2.30.30.40">
    <property type="entry name" value="SH3 Domains"/>
    <property type="match status" value="1"/>
</dbReference>
<protein>
    <submittedName>
        <fullName evidence="2">Positive regulator of chea protein activity (Chew)</fullName>
    </submittedName>
</protein>
<dbReference type="Pfam" id="PF01584">
    <property type="entry name" value="CheW"/>
    <property type="match status" value="1"/>
</dbReference>
<dbReference type="EMBL" id="LNQE01001877">
    <property type="protein sequence ID" value="KUG03614.1"/>
    <property type="molecule type" value="Genomic_DNA"/>
</dbReference>
<evidence type="ECO:0000259" key="1">
    <source>
        <dbReference type="PROSITE" id="PS50851"/>
    </source>
</evidence>
<dbReference type="GO" id="GO:0005829">
    <property type="term" value="C:cytosol"/>
    <property type="evidence" value="ECO:0007669"/>
    <property type="project" value="TreeGrafter"/>
</dbReference>
<accession>A0A0W8E4N2</accession>
<dbReference type="GO" id="GO:0006935">
    <property type="term" value="P:chemotaxis"/>
    <property type="evidence" value="ECO:0007669"/>
    <property type="project" value="InterPro"/>
</dbReference>
<comment type="caution">
    <text evidence="2">The sequence shown here is derived from an EMBL/GenBank/DDBJ whole genome shotgun (WGS) entry which is preliminary data.</text>
</comment>
<dbReference type="CDD" id="cd00732">
    <property type="entry name" value="CheW"/>
    <property type="match status" value="1"/>
</dbReference>
<dbReference type="PANTHER" id="PTHR22617">
    <property type="entry name" value="CHEMOTAXIS SENSOR HISTIDINE KINASE-RELATED"/>
    <property type="match status" value="1"/>
</dbReference>
<organism evidence="2">
    <name type="scientific">hydrocarbon metagenome</name>
    <dbReference type="NCBI Taxonomy" id="938273"/>
    <lineage>
        <taxon>unclassified sequences</taxon>
        <taxon>metagenomes</taxon>
        <taxon>ecological metagenomes</taxon>
    </lineage>
</organism>
<dbReference type="InterPro" id="IPR039315">
    <property type="entry name" value="CheW"/>
</dbReference>
<feature type="domain" description="CheW-like" evidence="1">
    <location>
        <begin position="18"/>
        <end position="158"/>
    </location>
</feature>
<dbReference type="InterPro" id="IPR036061">
    <property type="entry name" value="CheW-like_dom_sf"/>
</dbReference>
<reference evidence="2" key="1">
    <citation type="journal article" date="2015" name="Proc. Natl. Acad. Sci. U.S.A.">
        <title>Networks of energetic and metabolic interactions define dynamics in microbial communities.</title>
        <authorList>
            <person name="Embree M."/>
            <person name="Liu J.K."/>
            <person name="Al-Bassam M.M."/>
            <person name="Zengler K."/>
        </authorList>
    </citation>
    <scope>NUCLEOTIDE SEQUENCE</scope>
</reference>
<sequence>MKGMESLQAEKGTHGSVETQVVVFRLGKEEYAIDILQVQEIIRVLNVTRIPRVEKHIEGVINLRGNIVPLLNLHTKFNLQISGLEEERRIIVCQFDEIKAGIIVDEVLEVITLSERDIESVDNVYTSVNAEQIKGVAKVSGRLLILPDMKKIILGEAFGPGE</sequence>
<evidence type="ECO:0000313" key="2">
    <source>
        <dbReference type="EMBL" id="KUG03614.1"/>
    </source>
</evidence>
<dbReference type="SMART" id="SM00260">
    <property type="entry name" value="CheW"/>
    <property type="match status" value="1"/>
</dbReference>
<dbReference type="PANTHER" id="PTHR22617:SF43">
    <property type="entry name" value="PROTEIN PILI"/>
    <property type="match status" value="1"/>
</dbReference>
<gene>
    <name evidence="2" type="ORF">ASZ90_019047</name>
</gene>
<dbReference type="InterPro" id="IPR002545">
    <property type="entry name" value="CheW-lke_dom"/>
</dbReference>